<protein>
    <submittedName>
        <fullName evidence="1">Uncharacterized protein</fullName>
    </submittedName>
</protein>
<evidence type="ECO:0000313" key="1">
    <source>
        <dbReference type="EMBL" id="ABU59128.1"/>
    </source>
</evidence>
<reference evidence="1 2" key="1">
    <citation type="submission" date="2007-08" db="EMBL/GenBank/DDBJ databases">
        <title>Complete sequence of Roseiflexus castenholzii DSM 13941.</title>
        <authorList>
            <consortium name="US DOE Joint Genome Institute"/>
            <person name="Copeland A."/>
            <person name="Lucas S."/>
            <person name="Lapidus A."/>
            <person name="Barry K."/>
            <person name="Glavina del Rio T."/>
            <person name="Dalin E."/>
            <person name="Tice H."/>
            <person name="Pitluck S."/>
            <person name="Thompson L.S."/>
            <person name="Brettin T."/>
            <person name="Bruce D."/>
            <person name="Detter J.C."/>
            <person name="Han C."/>
            <person name="Tapia R."/>
            <person name="Schmutz J."/>
            <person name="Larimer F."/>
            <person name="Land M."/>
            <person name="Hauser L."/>
            <person name="Kyrpides N."/>
            <person name="Mikhailova N."/>
            <person name="Bryant D.A."/>
            <person name="Hanada S."/>
            <person name="Tsukatani Y."/>
            <person name="Richardson P."/>
        </authorList>
    </citation>
    <scope>NUCLEOTIDE SEQUENCE [LARGE SCALE GENOMIC DNA]</scope>
    <source>
        <strain evidence="2">DSM 13941 / HLO8</strain>
    </source>
</reference>
<proteinExistence type="predicted"/>
<dbReference type="AlphaFoldDB" id="A7NF37"/>
<evidence type="ECO:0000313" key="2">
    <source>
        <dbReference type="Proteomes" id="UP000000263"/>
    </source>
</evidence>
<gene>
    <name evidence="1" type="ordered locus">Rcas_3074</name>
</gene>
<organism evidence="1 2">
    <name type="scientific">Roseiflexus castenholzii (strain DSM 13941 / HLO8)</name>
    <dbReference type="NCBI Taxonomy" id="383372"/>
    <lineage>
        <taxon>Bacteria</taxon>
        <taxon>Bacillati</taxon>
        <taxon>Chloroflexota</taxon>
        <taxon>Chloroflexia</taxon>
        <taxon>Chloroflexales</taxon>
        <taxon>Roseiflexineae</taxon>
        <taxon>Roseiflexaceae</taxon>
        <taxon>Roseiflexus</taxon>
    </lineage>
</organism>
<dbReference type="InterPro" id="IPR011335">
    <property type="entry name" value="Restrct_endonuc-II-like"/>
</dbReference>
<dbReference type="eggNOG" id="COG4636">
    <property type="taxonomic scope" value="Bacteria"/>
</dbReference>
<dbReference type="STRING" id="383372.Rcas_3074"/>
<sequence>MMSVSRQSMIAASQEELDALVLSVALRQGQWEEDYLWLSDHASTLVEFTDGYIDILPIPTDHHQSILLFLYRLFFTAVELRGGKVLIAPLRLRIRSGKYRELDLLLRSAHDVRQQDRSGLAPILCWKWSATTNPNAIWSENATITSKGASPNTGSSTRLTKPSRYCSWRMALTSNIEDLGAASRRHRR</sequence>
<keyword evidence="2" id="KW-1185">Reference proteome</keyword>
<dbReference type="Proteomes" id="UP000000263">
    <property type="component" value="Chromosome"/>
</dbReference>
<dbReference type="SUPFAM" id="SSF52980">
    <property type="entry name" value="Restriction endonuclease-like"/>
    <property type="match status" value="1"/>
</dbReference>
<name>A7NF37_ROSCS</name>
<dbReference type="EMBL" id="CP000804">
    <property type="protein sequence ID" value="ABU59128.1"/>
    <property type="molecule type" value="Genomic_DNA"/>
</dbReference>
<accession>A7NF37</accession>
<dbReference type="HOGENOM" id="CLU_1440080_0_0_0"/>
<dbReference type="KEGG" id="rca:Rcas_3074"/>